<evidence type="ECO:0000313" key="1">
    <source>
        <dbReference type="EMBL" id="NMR20170.1"/>
    </source>
</evidence>
<accession>A0A7Y0LY22</accession>
<dbReference type="Gene3D" id="1.10.10.10">
    <property type="entry name" value="Winged helix-like DNA-binding domain superfamily/Winged helix DNA-binding domain"/>
    <property type="match status" value="1"/>
</dbReference>
<dbReference type="AlphaFoldDB" id="A0A7Y0LY22"/>
<evidence type="ECO:0000313" key="2">
    <source>
        <dbReference type="Proteomes" id="UP000562124"/>
    </source>
</evidence>
<reference evidence="1 2" key="1">
    <citation type="submission" date="2020-04" db="EMBL/GenBank/DDBJ databases">
        <title>Sequencing and Assembly of C. fimi.</title>
        <authorList>
            <person name="Ramsey A.R."/>
        </authorList>
    </citation>
    <scope>NUCLEOTIDE SEQUENCE [LARGE SCALE GENOMIC DNA]</scope>
    <source>
        <strain evidence="1 2">SB</strain>
    </source>
</reference>
<sequence>MLVLTIDQQGSRRLGDRVQELLASFDTTPSLAADAPGVVRPFERTVGDEVQCVLDDAALGVDVVLAVLRRGGWSVGVGAGPVDEPLPASTRAGSGPAFVLAREAVEHAKSRGRAVPVAVGGVRPDRAAEAAAVLTLVGALAERRTSAGWQVIDALQDAGVGARQEDVAERLGITQQAVSQRLRTALWAEELAARPLIARLLDEAAGRDTDEERERPE</sequence>
<proteinExistence type="predicted"/>
<name>A0A7Y0LY22_CELFI</name>
<dbReference type="RefSeq" id="WP_169324540.1">
    <property type="nucleotide sequence ID" value="NZ_JABCJJ010000009.1"/>
</dbReference>
<dbReference type="InterPro" id="IPR036388">
    <property type="entry name" value="WH-like_DNA-bd_sf"/>
</dbReference>
<comment type="caution">
    <text evidence="1">The sequence shown here is derived from an EMBL/GenBank/DDBJ whole genome shotgun (WGS) entry which is preliminary data.</text>
</comment>
<dbReference type="Proteomes" id="UP000562124">
    <property type="component" value="Unassembled WGS sequence"/>
</dbReference>
<organism evidence="1 2">
    <name type="scientific">Cellulomonas fimi</name>
    <dbReference type="NCBI Taxonomy" id="1708"/>
    <lineage>
        <taxon>Bacteria</taxon>
        <taxon>Bacillati</taxon>
        <taxon>Actinomycetota</taxon>
        <taxon>Actinomycetes</taxon>
        <taxon>Micrococcales</taxon>
        <taxon>Cellulomonadaceae</taxon>
        <taxon>Cellulomonas</taxon>
    </lineage>
</organism>
<keyword evidence="2" id="KW-1185">Reference proteome</keyword>
<gene>
    <name evidence="1" type="ORF">HIR71_08055</name>
</gene>
<protein>
    <submittedName>
        <fullName evidence="1">Uncharacterized protein</fullName>
    </submittedName>
</protein>
<dbReference type="EMBL" id="JABCJJ010000009">
    <property type="protein sequence ID" value="NMR20170.1"/>
    <property type="molecule type" value="Genomic_DNA"/>
</dbReference>